<organism evidence="2 3">
    <name type="scientific">Heliocybe sulcata</name>
    <dbReference type="NCBI Taxonomy" id="5364"/>
    <lineage>
        <taxon>Eukaryota</taxon>
        <taxon>Fungi</taxon>
        <taxon>Dikarya</taxon>
        <taxon>Basidiomycota</taxon>
        <taxon>Agaricomycotina</taxon>
        <taxon>Agaricomycetes</taxon>
        <taxon>Gloeophyllales</taxon>
        <taxon>Gloeophyllaceae</taxon>
        <taxon>Heliocybe</taxon>
    </lineage>
</organism>
<feature type="region of interest" description="Disordered" evidence="1">
    <location>
        <begin position="113"/>
        <end position="132"/>
    </location>
</feature>
<dbReference type="InterPro" id="IPR028018">
    <property type="entry name" value="DUF4646"/>
</dbReference>
<keyword evidence="3" id="KW-1185">Reference proteome</keyword>
<feature type="compositionally biased region" description="Pro residues" evidence="1">
    <location>
        <begin position="1"/>
        <end position="13"/>
    </location>
</feature>
<feature type="compositionally biased region" description="Low complexity" evidence="1">
    <location>
        <begin position="82"/>
        <end position="97"/>
    </location>
</feature>
<dbReference type="Proteomes" id="UP000305948">
    <property type="component" value="Unassembled WGS sequence"/>
</dbReference>
<protein>
    <submittedName>
        <fullName evidence="2">Uncharacterized protein</fullName>
    </submittedName>
</protein>
<feature type="region of interest" description="Disordered" evidence="1">
    <location>
        <begin position="1"/>
        <end position="101"/>
    </location>
</feature>
<evidence type="ECO:0000256" key="1">
    <source>
        <dbReference type="SAM" id="MobiDB-lite"/>
    </source>
</evidence>
<dbReference type="EMBL" id="ML213509">
    <property type="protein sequence ID" value="TFK52377.1"/>
    <property type="molecule type" value="Genomic_DNA"/>
</dbReference>
<reference evidence="2 3" key="1">
    <citation type="journal article" date="2019" name="Nat. Ecol. Evol.">
        <title>Megaphylogeny resolves global patterns of mushroom evolution.</title>
        <authorList>
            <person name="Varga T."/>
            <person name="Krizsan K."/>
            <person name="Foldi C."/>
            <person name="Dima B."/>
            <person name="Sanchez-Garcia M."/>
            <person name="Sanchez-Ramirez S."/>
            <person name="Szollosi G.J."/>
            <person name="Szarkandi J.G."/>
            <person name="Papp V."/>
            <person name="Albert L."/>
            <person name="Andreopoulos W."/>
            <person name="Angelini C."/>
            <person name="Antonin V."/>
            <person name="Barry K.W."/>
            <person name="Bougher N.L."/>
            <person name="Buchanan P."/>
            <person name="Buyck B."/>
            <person name="Bense V."/>
            <person name="Catcheside P."/>
            <person name="Chovatia M."/>
            <person name="Cooper J."/>
            <person name="Damon W."/>
            <person name="Desjardin D."/>
            <person name="Finy P."/>
            <person name="Geml J."/>
            <person name="Haridas S."/>
            <person name="Hughes K."/>
            <person name="Justo A."/>
            <person name="Karasinski D."/>
            <person name="Kautmanova I."/>
            <person name="Kiss B."/>
            <person name="Kocsube S."/>
            <person name="Kotiranta H."/>
            <person name="LaButti K.M."/>
            <person name="Lechner B.E."/>
            <person name="Liimatainen K."/>
            <person name="Lipzen A."/>
            <person name="Lukacs Z."/>
            <person name="Mihaltcheva S."/>
            <person name="Morgado L.N."/>
            <person name="Niskanen T."/>
            <person name="Noordeloos M.E."/>
            <person name="Ohm R.A."/>
            <person name="Ortiz-Santana B."/>
            <person name="Ovrebo C."/>
            <person name="Racz N."/>
            <person name="Riley R."/>
            <person name="Savchenko A."/>
            <person name="Shiryaev A."/>
            <person name="Soop K."/>
            <person name="Spirin V."/>
            <person name="Szebenyi C."/>
            <person name="Tomsovsky M."/>
            <person name="Tulloss R.E."/>
            <person name="Uehling J."/>
            <person name="Grigoriev I.V."/>
            <person name="Vagvolgyi C."/>
            <person name="Papp T."/>
            <person name="Martin F.M."/>
            <person name="Miettinen O."/>
            <person name="Hibbett D.S."/>
            <person name="Nagy L.G."/>
        </authorList>
    </citation>
    <scope>NUCLEOTIDE SEQUENCE [LARGE SCALE GENOMIC DNA]</scope>
    <source>
        <strain evidence="2 3">OMC1185</strain>
    </source>
</reference>
<name>A0A5C3N6B3_9AGAM</name>
<dbReference type="Pfam" id="PF15496">
    <property type="entry name" value="DUF4646"/>
    <property type="match status" value="1"/>
</dbReference>
<gene>
    <name evidence="2" type="ORF">OE88DRAFT_1657610</name>
</gene>
<accession>A0A5C3N6B3</accession>
<sequence>MSQSNPPHPPPYEPASTGEYQHGLHATSTGPYSSPSGPPPQMQHQGHALPPYPADYSAQAGQQQEKPPAAYGPGYSPSPSHAGAQTPQGGQPQNAPPEQEEGFSLASITKLFSGQSSNPLDPPPPSFNRPVPQWVTSEKFPMMVTLGAGKDLGDGFTAVPPPSALQPHPFQSHDVQDADWVRFLGDIKSAGKLTLTENVRATVMPMAMHVMGPGRLISTLDFITC</sequence>
<evidence type="ECO:0000313" key="2">
    <source>
        <dbReference type="EMBL" id="TFK52377.1"/>
    </source>
</evidence>
<dbReference type="STRING" id="5364.A0A5C3N6B3"/>
<proteinExistence type="predicted"/>
<dbReference type="OrthoDB" id="5314275at2759"/>
<evidence type="ECO:0000313" key="3">
    <source>
        <dbReference type="Proteomes" id="UP000305948"/>
    </source>
</evidence>
<dbReference type="AlphaFoldDB" id="A0A5C3N6B3"/>